<evidence type="ECO:0000256" key="9">
    <source>
        <dbReference type="ARBA" id="ARBA00022729"/>
    </source>
</evidence>
<evidence type="ECO:0000256" key="7">
    <source>
        <dbReference type="ARBA" id="ARBA00022553"/>
    </source>
</evidence>
<proteinExistence type="inferred from homology"/>
<dbReference type="Gene3D" id="3.90.190.10">
    <property type="entry name" value="Protein tyrosine phosphatase superfamily"/>
    <property type="match status" value="2"/>
</dbReference>
<dbReference type="PANTHER" id="PTHR19134">
    <property type="entry name" value="RECEPTOR-TYPE TYROSINE-PROTEIN PHOSPHATASE"/>
    <property type="match status" value="1"/>
</dbReference>
<evidence type="ECO:0000256" key="6">
    <source>
        <dbReference type="ARBA" id="ARBA00022525"/>
    </source>
</evidence>
<accession>A0A401T434</accession>
<dbReference type="SUPFAM" id="SSF52799">
    <property type="entry name" value="(Phosphotyrosine protein) phosphatases II"/>
    <property type="match status" value="2"/>
</dbReference>
<dbReference type="InterPro" id="IPR029021">
    <property type="entry name" value="Prot-tyrosine_phosphatase-like"/>
</dbReference>
<dbReference type="PROSITE" id="PS00383">
    <property type="entry name" value="TYR_PHOSPHATASE_1"/>
    <property type="match status" value="1"/>
</dbReference>
<keyword evidence="12" id="KW-0904">Protein phosphatase</keyword>
<dbReference type="STRING" id="137246.A0A401T434"/>
<keyword evidence="8 21" id="KW-0812">Transmembrane</keyword>
<evidence type="ECO:0000256" key="1">
    <source>
        <dbReference type="ARBA" id="ARBA00004251"/>
    </source>
</evidence>
<evidence type="ECO:0000313" key="26">
    <source>
        <dbReference type="EMBL" id="GCC37370.1"/>
    </source>
</evidence>
<evidence type="ECO:0000256" key="4">
    <source>
        <dbReference type="ARBA" id="ARBA00013064"/>
    </source>
</evidence>
<comment type="subcellular location">
    <subcellularLocation>
        <location evidence="1">Cell membrane</location>
        <topology evidence="1">Single-pass type I membrane protein</topology>
    </subcellularLocation>
    <subcellularLocation>
        <location evidence="2">Secreted</location>
    </subcellularLocation>
</comment>
<dbReference type="OrthoDB" id="6022401at2759"/>
<dbReference type="PROSITE" id="PS50853">
    <property type="entry name" value="FN3"/>
    <property type="match status" value="1"/>
</dbReference>
<feature type="region of interest" description="Disordered" evidence="20">
    <location>
        <begin position="1064"/>
        <end position="1105"/>
    </location>
</feature>
<feature type="region of interest" description="Disordered" evidence="20">
    <location>
        <begin position="1200"/>
        <end position="1230"/>
    </location>
</feature>
<dbReference type="Gene3D" id="3.10.200.10">
    <property type="entry name" value="Alpha carbonic anhydrase"/>
    <property type="match status" value="1"/>
</dbReference>
<dbReference type="FunFam" id="3.90.190.10:FF:000016">
    <property type="entry name" value="receptor-type tyrosine-protein phosphatase gamma isoform X1"/>
    <property type="match status" value="1"/>
</dbReference>
<comment type="catalytic activity">
    <reaction evidence="17">
        <text>O-phospho-L-tyrosyl-[protein] + H2O = L-tyrosyl-[protein] + phosphate</text>
        <dbReference type="Rhea" id="RHEA:10684"/>
        <dbReference type="Rhea" id="RHEA-COMP:10136"/>
        <dbReference type="Rhea" id="RHEA-COMP:20101"/>
        <dbReference type="ChEBI" id="CHEBI:15377"/>
        <dbReference type="ChEBI" id="CHEBI:43474"/>
        <dbReference type="ChEBI" id="CHEBI:46858"/>
        <dbReference type="ChEBI" id="CHEBI:61978"/>
        <dbReference type="EC" id="3.1.3.48"/>
    </reaction>
</comment>
<dbReference type="InterPro" id="IPR000387">
    <property type="entry name" value="Tyr_Pase_dom"/>
</dbReference>
<dbReference type="GO" id="GO:0007417">
    <property type="term" value="P:central nervous system development"/>
    <property type="evidence" value="ECO:0007669"/>
    <property type="project" value="UniProtKB-ARBA"/>
</dbReference>
<protein>
    <recommendedName>
        <fullName evidence="19">Receptor-type tyrosine-protein phosphatase zeta</fullName>
        <ecNumber evidence="4">3.1.3.48</ecNumber>
    </recommendedName>
</protein>
<evidence type="ECO:0000256" key="19">
    <source>
        <dbReference type="ARBA" id="ARBA00068084"/>
    </source>
</evidence>
<dbReference type="SMART" id="SM00194">
    <property type="entry name" value="PTPc"/>
    <property type="match status" value="2"/>
</dbReference>
<dbReference type="Gene3D" id="2.60.40.10">
    <property type="entry name" value="Immunoglobulins"/>
    <property type="match status" value="1"/>
</dbReference>
<dbReference type="PROSITE" id="PS50056">
    <property type="entry name" value="TYR_PHOSPHATASE_2"/>
    <property type="match status" value="2"/>
</dbReference>
<dbReference type="GO" id="GO:0005886">
    <property type="term" value="C:plasma membrane"/>
    <property type="evidence" value="ECO:0007669"/>
    <property type="project" value="UniProtKB-SubCell"/>
</dbReference>
<evidence type="ECO:0000256" key="12">
    <source>
        <dbReference type="ARBA" id="ARBA00022912"/>
    </source>
</evidence>
<evidence type="ECO:0000256" key="20">
    <source>
        <dbReference type="SAM" id="MobiDB-lite"/>
    </source>
</evidence>
<dbReference type="SUPFAM" id="SSF49265">
    <property type="entry name" value="Fibronectin type III"/>
    <property type="match status" value="1"/>
</dbReference>
<dbReference type="InterPro" id="IPR050348">
    <property type="entry name" value="Protein-Tyr_Phosphatase"/>
</dbReference>
<dbReference type="InterPro" id="IPR000242">
    <property type="entry name" value="PTP_cat"/>
</dbReference>
<dbReference type="InterPro" id="IPR001148">
    <property type="entry name" value="CA_dom"/>
</dbReference>
<evidence type="ECO:0000256" key="10">
    <source>
        <dbReference type="ARBA" id="ARBA00022737"/>
    </source>
</evidence>
<dbReference type="Proteomes" id="UP000287033">
    <property type="component" value="Unassembled WGS sequence"/>
</dbReference>
<evidence type="ECO:0000256" key="17">
    <source>
        <dbReference type="ARBA" id="ARBA00051722"/>
    </source>
</evidence>
<dbReference type="FunFam" id="3.90.190.10:FF:000013">
    <property type="entry name" value="receptor-type tyrosine-protein phosphatase zeta isoform X1"/>
    <property type="match status" value="1"/>
</dbReference>
<keyword evidence="14 21" id="KW-0472">Membrane</keyword>
<dbReference type="InterPro" id="IPR003961">
    <property type="entry name" value="FN3_dom"/>
</dbReference>
<evidence type="ECO:0000313" key="27">
    <source>
        <dbReference type="Proteomes" id="UP000287033"/>
    </source>
</evidence>
<keyword evidence="15" id="KW-1015">Disulfide bond</keyword>
<dbReference type="PANTHER" id="PTHR19134:SF461">
    <property type="entry name" value="RECEPTOR-TYPE TYROSINE-PROTEIN PHOSPHATASE ZETA"/>
    <property type="match status" value="1"/>
</dbReference>
<dbReference type="InterPro" id="IPR036116">
    <property type="entry name" value="FN3_sf"/>
</dbReference>
<evidence type="ECO:0000259" key="25">
    <source>
        <dbReference type="PROSITE" id="PS51144"/>
    </source>
</evidence>
<keyword evidence="13 21" id="KW-1133">Transmembrane helix</keyword>
<dbReference type="SMART" id="SM01057">
    <property type="entry name" value="Carb_anhydrase"/>
    <property type="match status" value="1"/>
</dbReference>
<feature type="domain" description="Tyrosine specific protein phosphatases" evidence="23">
    <location>
        <begin position="1863"/>
        <end position="1937"/>
    </location>
</feature>
<keyword evidence="27" id="KW-1185">Reference proteome</keyword>
<dbReference type="EMBL" id="BEZZ01000987">
    <property type="protein sequence ID" value="GCC37370.1"/>
    <property type="molecule type" value="Genomic_DNA"/>
</dbReference>
<feature type="domain" description="Tyrosine-protein phosphatase" evidence="22">
    <location>
        <begin position="1388"/>
        <end position="1656"/>
    </location>
</feature>
<dbReference type="InterPro" id="IPR003595">
    <property type="entry name" value="Tyr_Pase_cat"/>
</dbReference>
<evidence type="ECO:0000259" key="24">
    <source>
        <dbReference type="PROSITE" id="PS50853"/>
    </source>
</evidence>
<organism evidence="26 27">
    <name type="scientific">Chiloscyllium punctatum</name>
    <name type="common">Brownbanded bambooshark</name>
    <name type="synonym">Hemiscyllium punctatum</name>
    <dbReference type="NCBI Taxonomy" id="137246"/>
    <lineage>
        <taxon>Eukaryota</taxon>
        <taxon>Metazoa</taxon>
        <taxon>Chordata</taxon>
        <taxon>Craniata</taxon>
        <taxon>Vertebrata</taxon>
        <taxon>Chondrichthyes</taxon>
        <taxon>Elasmobranchii</taxon>
        <taxon>Galeomorphii</taxon>
        <taxon>Galeoidea</taxon>
        <taxon>Orectolobiformes</taxon>
        <taxon>Hemiscylliidae</taxon>
        <taxon>Chiloscyllium</taxon>
    </lineage>
</organism>
<evidence type="ECO:0000256" key="3">
    <source>
        <dbReference type="ARBA" id="ARBA00006246"/>
    </source>
</evidence>
<dbReference type="SUPFAM" id="SSF51069">
    <property type="entry name" value="Carbonic anhydrase"/>
    <property type="match status" value="1"/>
</dbReference>
<feature type="domain" description="Fibronectin type-III" evidence="24">
    <location>
        <begin position="311"/>
        <end position="408"/>
    </location>
</feature>
<dbReference type="InterPro" id="IPR013783">
    <property type="entry name" value="Ig-like_fold"/>
</dbReference>
<feature type="domain" description="Alpha-carbonic anhydrase" evidence="25">
    <location>
        <begin position="34"/>
        <end position="297"/>
    </location>
</feature>
<evidence type="ECO:0000256" key="8">
    <source>
        <dbReference type="ARBA" id="ARBA00022692"/>
    </source>
</evidence>
<feature type="transmembrane region" description="Helical" evidence="21">
    <location>
        <begin position="1308"/>
        <end position="1333"/>
    </location>
</feature>
<dbReference type="PROSITE" id="PS51144">
    <property type="entry name" value="ALPHA_CA_2"/>
    <property type="match status" value="1"/>
</dbReference>
<dbReference type="CDD" id="cd00063">
    <property type="entry name" value="FN3"/>
    <property type="match status" value="1"/>
</dbReference>
<reference evidence="26 27" key="1">
    <citation type="journal article" date="2018" name="Nat. Ecol. Evol.">
        <title>Shark genomes provide insights into elasmobranch evolution and the origin of vertebrates.</title>
        <authorList>
            <person name="Hara Y"/>
            <person name="Yamaguchi K"/>
            <person name="Onimaru K"/>
            <person name="Kadota M"/>
            <person name="Koyanagi M"/>
            <person name="Keeley SD"/>
            <person name="Tatsumi K"/>
            <person name="Tanaka K"/>
            <person name="Motone F"/>
            <person name="Kageyama Y"/>
            <person name="Nozu R"/>
            <person name="Adachi N"/>
            <person name="Nishimura O"/>
            <person name="Nakagawa R"/>
            <person name="Tanegashima C"/>
            <person name="Kiyatake I"/>
            <person name="Matsumoto R"/>
            <person name="Murakumo K"/>
            <person name="Nishida K"/>
            <person name="Terakita A"/>
            <person name="Kuratani S"/>
            <person name="Sato K"/>
            <person name="Hyodo S Kuraku.S."/>
        </authorList>
    </citation>
    <scope>NUCLEOTIDE SEQUENCE [LARGE SCALE GENOMIC DNA]</scope>
</reference>
<keyword evidence="10" id="KW-0677">Repeat</keyword>
<evidence type="ECO:0000256" key="16">
    <source>
        <dbReference type="ARBA" id="ARBA00023180"/>
    </source>
</evidence>
<keyword evidence="11" id="KW-0378">Hydrolase</keyword>
<dbReference type="OMA" id="NISHGYI"/>
<dbReference type="SMART" id="SM00404">
    <property type="entry name" value="PTPc_motif"/>
    <property type="match status" value="2"/>
</dbReference>
<dbReference type="Pfam" id="PF00194">
    <property type="entry name" value="Carb_anhydrase"/>
    <property type="match status" value="1"/>
</dbReference>
<dbReference type="FunFam" id="3.10.200.10:FF:000004">
    <property type="entry name" value="receptor-type tyrosine-protein phosphatase zeta isoform X1"/>
    <property type="match status" value="1"/>
</dbReference>
<name>A0A401T434_CHIPU</name>
<dbReference type="CDD" id="cd03122">
    <property type="entry name" value="alpha_CARP_receptor_like"/>
    <property type="match status" value="1"/>
</dbReference>
<keyword evidence="7" id="KW-0597">Phosphoprotein</keyword>
<dbReference type="PROSITE" id="PS50055">
    <property type="entry name" value="TYR_PHOSPHATASE_PTP"/>
    <property type="match status" value="2"/>
</dbReference>
<comment type="similarity">
    <text evidence="3">Belongs to the protein-tyrosine phosphatase family. Receptor class 5 subfamily.</text>
</comment>
<sequence>MLPESFWIPAILCICQVDGTYGFYRQHNNIFENMDWSYTGQLNQKNWVKKYPICSGPKQSPINIDDGFTQVNMNFRKLLFEGWERESSGNTVIHNNGKTVEMNLTDEYYISGGGMKSRYKAGKIMFHWGKCNATEGSEHTIDGQKFPLEMQIFCFESNLFKSFEEALQGQGSLKALSVLFEIGPEDNMDYESVIRGVEAVSRYGKQAMVEPFILMNLLPNSTDKYYSYNGSLTTPPCTETVQWIVFKETVPISEIQLEVFCEVLTMQQSGYVMLIDYLQNNYREQQYQFVGQVFSSYSGTEEVHEPVCSSEPESLQADPRNNTSLLVLWQRPRVVYSAVLERYAVFHQQLDGEDQTRHQFLTDGDQDMGAILNNLLPNTSYVVQVVAICSDGLYGKYSDRLIVDMPMEFEDPDFGAFFNFNDTFDDPKPTELNPVQSEPILLETHTAPVFNHQWKEKSVEAENEKSISINDKEQNANAVPNEKYFAKGNEEITTKVTIPEIIYPPSMTVVETISKDTALPYEIMISSIAEDSDDSSAVGPLDLNEIFTTTHQARIPVTPKETPHFSTATEPDNIFSVPSFGMRNIPQAVTPEDGLMSNSTPNLLSETTIVIPHMDSGKEQMMSANERINSQELSVVPDSVASTATVYPNMVTPPTRNVLASHELFSETLLPPDQETYLHSTPDSIDRLNTLPKEKEIPATSPYSTGEMVFQTTTVPSNSKVSFHATSAYTHDEAQLQPTPSLFSASFYQSSASANSEVFIQMTSPLSTDPMSLYVTFDSPASETFPPSAHVFPSSQMLLQATFVGVSGSSLPANVDAQATLPLASNVVSLHTIPASSSTEVLPYDLQSSSEIPALLHVTSAAFSSELVQHTTTATSVGDLLFESALPLPSDVISLQTYPSSKENEILLHVTPALSNSLMLPLTPLVVPSDETLNVTSAPTVADTLLQAIPASYESKISSYAPPVFPNSQISTATAPALFTHELLLQATVSLSGNTRSLSDTETLWKNETMLYVSLMPSSDNALSYVSSTVSNNQFSVPTSLPLSYGDSSYISVPATTPSRELNVQGSAAPLPAPSVPSSVTLLSESQDGEPWSSGSEIDLSETDGSVRTTFYPRSEEESHISGQIFSTTKEQNSQYSQILSRPPASSEENVFLTTLNFNLTDSDADRNHYMATALTPKASTGKHKRPTIVARHNWTTAVTTKQSPSYSRTSTFLTTEEESGSGQSTSDSLTVNETSMVLSSLEYNYRALDSTTGTGKAAEPRTSLPSAPSVTSGLETTLFDIYEAEASNSSHESRIGLAVGLETEKKAIIPLVVVSALTFLCLMLLVAILIYWRKCFQTAHFYLEDNASPRVVSISQSPALPISDEMGAIPIRQFPKHVAELHANNGFAEEFEEVQGCTVDLGITSDSSNHPDNKNKNRYINIVAFDHSRVKLAPLVEKDSKHSDYINANYVDSYDRQKAYIAAQGPLRSTAADFWRMIWEHNVGVIVMITNLVEKGRRKCDQYWPSENSEEYGNILVSLKSSKVLSYYTVRQFSIRNTKFKKGSQKGRQNDHTVTQYHYTQWPDMGVPEYALPVLTFIRRSAAAKTNLMGPVVVHCSAGVGRTGTYIVIDSMLQQIKHKGTVNVLGFLKHIRTQRNYLVQTEEQYIFIHDVLVEAIFNKDTEVPANHLYAYVNALLTLGASGKTNLEKQFKLVSQPHAKQCDYSAALKQCNRDKNRNSSIIPVERSRVGLSTSAAEGSDYINASYISGFHQSNEFIITQHPLPHTTKDFWKMIWDYNSQIIVMLSDNQVLTENESVYWPRKEEPMNCEAFTVSLINQSHLCLSSEEQLIIQDFILEATQDDYVLEVRHYQSPKWPNPDGPISKTFELLNIIREEASTRDGPTIVHDEHGGNTAGTFCALTNLMHQLESENSVDVYQVAKMINLMRPGVFTDVDQYQFLYKAVLSLFSTREDENPATVLETNGMAMSANDCNVAESMESLV</sequence>
<dbReference type="PRINTS" id="PR00700">
    <property type="entry name" value="PRTYPHPHTASE"/>
</dbReference>
<dbReference type="InterPro" id="IPR036398">
    <property type="entry name" value="CA_dom_sf"/>
</dbReference>
<feature type="domain" description="Tyrosine specific protein phosphatases" evidence="23">
    <location>
        <begin position="1573"/>
        <end position="1647"/>
    </location>
</feature>
<dbReference type="EC" id="3.1.3.48" evidence="4"/>
<dbReference type="SMART" id="SM00060">
    <property type="entry name" value="FN3"/>
    <property type="match status" value="1"/>
</dbReference>
<keyword evidence="6" id="KW-0964">Secreted</keyword>
<evidence type="ECO:0000259" key="22">
    <source>
        <dbReference type="PROSITE" id="PS50055"/>
    </source>
</evidence>
<keyword evidence="16" id="KW-0325">Glycoprotein</keyword>
<feature type="compositionally biased region" description="Polar residues" evidence="20">
    <location>
        <begin position="1200"/>
        <end position="1214"/>
    </location>
</feature>
<evidence type="ECO:0000256" key="14">
    <source>
        <dbReference type="ARBA" id="ARBA00023136"/>
    </source>
</evidence>
<gene>
    <name evidence="26" type="ORF">chiPu_0015874</name>
</gene>
<dbReference type="GO" id="GO:0004725">
    <property type="term" value="F:protein tyrosine phosphatase activity"/>
    <property type="evidence" value="ECO:0007669"/>
    <property type="project" value="UniProtKB-EC"/>
</dbReference>
<feature type="domain" description="Tyrosine-protein phosphatase" evidence="22">
    <location>
        <begin position="1687"/>
        <end position="1946"/>
    </location>
</feature>
<evidence type="ECO:0000259" key="23">
    <source>
        <dbReference type="PROSITE" id="PS50056"/>
    </source>
</evidence>
<evidence type="ECO:0000256" key="15">
    <source>
        <dbReference type="ARBA" id="ARBA00023157"/>
    </source>
</evidence>
<keyword evidence="5" id="KW-1003">Cell membrane</keyword>
<dbReference type="GO" id="GO:0005576">
    <property type="term" value="C:extracellular region"/>
    <property type="evidence" value="ECO:0007669"/>
    <property type="project" value="UniProtKB-SubCell"/>
</dbReference>
<comment type="function">
    <text evidence="18">Protein tyrosine phosphatase that negatively regulates oligodendrocyte precursor proliferation in the embryonic spinal cord. Required for normal differentiation of the precursor cells into mature, fully myelinating oligodendrocytes. May play a role in protecting oligondendrocytes against apoptosis. May play a role in the establishment of contextual memory, probably via the dephosphorylation of proteins that are part of important signaling cascades.</text>
</comment>
<comment type="caution">
    <text evidence="26">The sequence shown here is derived from an EMBL/GenBank/DDBJ whole genome shotgun (WGS) entry which is preliminary data.</text>
</comment>
<dbReference type="InterPro" id="IPR016130">
    <property type="entry name" value="Tyr_Pase_AS"/>
</dbReference>
<dbReference type="FunFam" id="2.60.40.10:FF:000313">
    <property type="entry name" value="Receptor-type tyrosine-protein phosphatase zeta"/>
    <property type="match status" value="1"/>
</dbReference>
<evidence type="ECO:0000256" key="21">
    <source>
        <dbReference type="SAM" id="Phobius"/>
    </source>
</evidence>
<evidence type="ECO:0000256" key="2">
    <source>
        <dbReference type="ARBA" id="ARBA00004613"/>
    </source>
</evidence>
<dbReference type="Pfam" id="PF00102">
    <property type="entry name" value="Y_phosphatase"/>
    <property type="match status" value="2"/>
</dbReference>
<evidence type="ECO:0000256" key="11">
    <source>
        <dbReference type="ARBA" id="ARBA00022801"/>
    </source>
</evidence>
<evidence type="ECO:0000256" key="18">
    <source>
        <dbReference type="ARBA" id="ARBA00059596"/>
    </source>
</evidence>
<dbReference type="InterPro" id="IPR041887">
    <property type="entry name" value="Alpha_CARP_receptor-type"/>
</dbReference>
<keyword evidence="9" id="KW-0732">Signal</keyword>
<evidence type="ECO:0000256" key="13">
    <source>
        <dbReference type="ARBA" id="ARBA00022989"/>
    </source>
</evidence>
<dbReference type="Pfam" id="PF00041">
    <property type="entry name" value="fn3"/>
    <property type="match status" value="1"/>
</dbReference>
<evidence type="ECO:0000256" key="5">
    <source>
        <dbReference type="ARBA" id="ARBA00022475"/>
    </source>
</evidence>